<evidence type="ECO:0000256" key="1">
    <source>
        <dbReference type="ARBA" id="ARBA00022605"/>
    </source>
</evidence>
<evidence type="ECO:0000256" key="3">
    <source>
        <dbReference type="ARBA" id="ARBA00023167"/>
    </source>
</evidence>
<dbReference type="Pfam" id="PF00571">
    <property type="entry name" value="CBS"/>
    <property type="match status" value="2"/>
</dbReference>
<dbReference type="RefSeq" id="WP_048093453.1">
    <property type="nucleotide sequence ID" value="NZ_JMIY01000007.1"/>
</dbReference>
<keyword evidence="7" id="KW-1185">Reference proteome</keyword>
<reference evidence="6 7" key="1">
    <citation type="journal article" date="2013" name="Nature">
        <title>Anaerobic oxidation of methane coupled to nitrate reduction in a novel archaeal lineage.</title>
        <authorList>
            <person name="Haroon M.F."/>
            <person name="Hu S."/>
            <person name="Shi Y."/>
            <person name="Imelfort M."/>
            <person name="Keller J."/>
            <person name="Hugenholtz P."/>
            <person name="Yuan Z."/>
            <person name="Tyson G.W."/>
        </authorList>
    </citation>
    <scope>NUCLEOTIDE SEQUENCE [LARGE SCALE GENOMIC DNA]</scope>
    <source>
        <strain evidence="6 7">ANME-2d</strain>
    </source>
</reference>
<proteinExistence type="predicted"/>
<dbReference type="SMART" id="SM00116">
    <property type="entry name" value="CBS"/>
    <property type="match status" value="2"/>
</dbReference>
<dbReference type="Gene3D" id="3.10.580.10">
    <property type="entry name" value="CBS-domain"/>
    <property type="match status" value="1"/>
</dbReference>
<dbReference type="AlphaFoldDB" id="A0A062V3J3"/>
<evidence type="ECO:0000259" key="5">
    <source>
        <dbReference type="PROSITE" id="PS51371"/>
    </source>
</evidence>
<evidence type="ECO:0000256" key="2">
    <source>
        <dbReference type="ARBA" id="ARBA00023122"/>
    </source>
</evidence>
<dbReference type="InterPro" id="IPR000644">
    <property type="entry name" value="CBS_dom"/>
</dbReference>
<keyword evidence="2 4" id="KW-0129">CBS domain</keyword>
<name>A0A062V3J3_9EURY</name>
<gene>
    <name evidence="6" type="ORF">ANME2D_03233</name>
</gene>
<keyword evidence="3" id="KW-0486">Methionine biosynthesis</keyword>
<dbReference type="GO" id="GO:0009086">
    <property type="term" value="P:methionine biosynthetic process"/>
    <property type="evidence" value="ECO:0007669"/>
    <property type="project" value="UniProtKB-KW"/>
</dbReference>
<dbReference type="OrthoDB" id="8919at2157"/>
<evidence type="ECO:0000313" key="7">
    <source>
        <dbReference type="Proteomes" id="UP000027153"/>
    </source>
</evidence>
<dbReference type="InterPro" id="IPR051257">
    <property type="entry name" value="Diverse_CBS-Domain"/>
</dbReference>
<dbReference type="EMBL" id="JMIY01000007">
    <property type="protein sequence ID" value="KCZ71198.1"/>
    <property type="molecule type" value="Genomic_DNA"/>
</dbReference>
<dbReference type="PATRIC" id="fig|1392998.3.peg.2791"/>
<evidence type="ECO:0000313" key="6">
    <source>
        <dbReference type="EMBL" id="KCZ71198.1"/>
    </source>
</evidence>
<organism evidence="6 7">
    <name type="scientific">Candidatus Methanoperedens nitratireducens</name>
    <dbReference type="NCBI Taxonomy" id="1392998"/>
    <lineage>
        <taxon>Archaea</taxon>
        <taxon>Methanobacteriati</taxon>
        <taxon>Methanobacteriota</taxon>
        <taxon>Stenosarchaea group</taxon>
        <taxon>Methanomicrobia</taxon>
        <taxon>Methanosarcinales</taxon>
        <taxon>ANME-2 cluster</taxon>
        <taxon>Candidatus Methanoperedentaceae</taxon>
        <taxon>Candidatus Methanoperedens</taxon>
    </lineage>
</organism>
<feature type="domain" description="CBS" evidence="5">
    <location>
        <begin position="103"/>
        <end position="157"/>
    </location>
</feature>
<dbReference type="InterPro" id="IPR046342">
    <property type="entry name" value="CBS_dom_sf"/>
</dbReference>
<comment type="caution">
    <text evidence="6">The sequence shown here is derived from an EMBL/GenBank/DDBJ whole genome shotgun (WGS) entry which is preliminary data.</text>
</comment>
<dbReference type="PANTHER" id="PTHR43080">
    <property type="entry name" value="CBS DOMAIN-CONTAINING PROTEIN CBSX3, MITOCHONDRIAL"/>
    <property type="match status" value="1"/>
</dbReference>
<dbReference type="Proteomes" id="UP000027153">
    <property type="component" value="Unassembled WGS sequence"/>
</dbReference>
<keyword evidence="1" id="KW-0028">Amino-acid biosynthesis</keyword>
<dbReference type="PANTHER" id="PTHR43080:SF2">
    <property type="entry name" value="CBS DOMAIN-CONTAINING PROTEIN"/>
    <property type="match status" value="1"/>
</dbReference>
<dbReference type="PROSITE" id="PS51371">
    <property type="entry name" value="CBS"/>
    <property type="match status" value="2"/>
</dbReference>
<dbReference type="SUPFAM" id="SSF54631">
    <property type="entry name" value="CBS-domain pair"/>
    <property type="match status" value="1"/>
</dbReference>
<evidence type="ECO:0000256" key="4">
    <source>
        <dbReference type="PROSITE-ProRule" id="PRU00703"/>
    </source>
</evidence>
<feature type="domain" description="CBS" evidence="5">
    <location>
        <begin position="7"/>
        <end position="62"/>
    </location>
</feature>
<sequence>MNVRDVMRKDVITCSPDDTVGSLSKIFKESGISGVPVVEKGKVVGIVSETDLIKLFKVPEFSGELWLPSPLEVIEVPLRNLFRIEEFRKDLEEMKLKPVRDIMKKTVYSISPDDTLEEASRRMVRHRVNRLPVIENDKLVGIIARCDIIMGLSTIQE</sequence>
<protein>
    <submittedName>
        <fullName evidence="6">Putative transcriptional regulator</fullName>
    </submittedName>
</protein>
<accession>A0A062V3J3</accession>
<dbReference type="CDD" id="cd04586">
    <property type="entry name" value="CBS_pair_BON_assoc"/>
    <property type="match status" value="1"/>
</dbReference>